<evidence type="ECO:0000259" key="6">
    <source>
        <dbReference type="Pfam" id="PF04542"/>
    </source>
</evidence>
<dbReference type="Gene3D" id="1.10.10.10">
    <property type="entry name" value="Winged helix-like DNA-binding domain superfamily/Winged helix DNA-binding domain"/>
    <property type="match status" value="1"/>
</dbReference>
<dbReference type="InterPro" id="IPR007627">
    <property type="entry name" value="RNA_pol_sigma70_r2"/>
</dbReference>
<comment type="similarity">
    <text evidence="1">Belongs to the sigma-70 factor family. ECF subfamily.</text>
</comment>
<dbReference type="GO" id="GO:0006352">
    <property type="term" value="P:DNA-templated transcription initiation"/>
    <property type="evidence" value="ECO:0007669"/>
    <property type="project" value="InterPro"/>
</dbReference>
<evidence type="ECO:0000256" key="3">
    <source>
        <dbReference type="ARBA" id="ARBA00023082"/>
    </source>
</evidence>
<keyword evidence="5" id="KW-0804">Transcription</keyword>
<organism evidence="7 8">
    <name type="scientific">Pedobacter cryoconitis</name>
    <dbReference type="NCBI Taxonomy" id="188932"/>
    <lineage>
        <taxon>Bacteria</taxon>
        <taxon>Pseudomonadati</taxon>
        <taxon>Bacteroidota</taxon>
        <taxon>Sphingobacteriia</taxon>
        <taxon>Sphingobacteriales</taxon>
        <taxon>Sphingobacteriaceae</taxon>
        <taxon>Pedobacter</taxon>
    </lineage>
</organism>
<dbReference type="PANTHER" id="PTHR43133:SF8">
    <property type="entry name" value="RNA POLYMERASE SIGMA FACTOR HI_1459-RELATED"/>
    <property type="match status" value="1"/>
</dbReference>
<keyword evidence="4" id="KW-0238">DNA-binding</keyword>
<proteinExistence type="inferred from homology"/>
<dbReference type="NCBIfam" id="TIGR02937">
    <property type="entry name" value="sigma70-ECF"/>
    <property type="match status" value="1"/>
</dbReference>
<dbReference type="InterPro" id="IPR013324">
    <property type="entry name" value="RNA_pol_sigma_r3/r4-like"/>
</dbReference>
<dbReference type="Proteomes" id="UP000249754">
    <property type="component" value="Unassembled WGS sequence"/>
</dbReference>
<dbReference type="InterPro" id="IPR014284">
    <property type="entry name" value="RNA_pol_sigma-70_dom"/>
</dbReference>
<dbReference type="InterPro" id="IPR039425">
    <property type="entry name" value="RNA_pol_sigma-70-like"/>
</dbReference>
<dbReference type="GO" id="GO:0003677">
    <property type="term" value="F:DNA binding"/>
    <property type="evidence" value="ECO:0007669"/>
    <property type="project" value="UniProtKB-KW"/>
</dbReference>
<dbReference type="SUPFAM" id="SSF88659">
    <property type="entry name" value="Sigma3 and sigma4 domains of RNA polymerase sigma factors"/>
    <property type="match status" value="1"/>
</dbReference>
<dbReference type="OrthoDB" id="1116873at2"/>
<dbReference type="Pfam" id="PF04542">
    <property type="entry name" value="Sigma70_r2"/>
    <property type="match status" value="1"/>
</dbReference>
<feature type="domain" description="RNA polymerase sigma-70 region 2" evidence="6">
    <location>
        <begin position="34"/>
        <end position="99"/>
    </location>
</feature>
<evidence type="ECO:0000256" key="5">
    <source>
        <dbReference type="ARBA" id="ARBA00023163"/>
    </source>
</evidence>
<evidence type="ECO:0000313" key="8">
    <source>
        <dbReference type="Proteomes" id="UP000249754"/>
    </source>
</evidence>
<comment type="caution">
    <text evidence="7">The sequence shown here is derived from an EMBL/GenBank/DDBJ whole genome shotgun (WGS) entry which is preliminary data.</text>
</comment>
<name>A0A327SNS1_9SPHI</name>
<dbReference type="SUPFAM" id="SSF88946">
    <property type="entry name" value="Sigma2 domain of RNA polymerase sigma factors"/>
    <property type="match status" value="1"/>
</dbReference>
<dbReference type="PANTHER" id="PTHR43133">
    <property type="entry name" value="RNA POLYMERASE ECF-TYPE SIGMA FACTO"/>
    <property type="match status" value="1"/>
</dbReference>
<evidence type="ECO:0000256" key="2">
    <source>
        <dbReference type="ARBA" id="ARBA00023015"/>
    </source>
</evidence>
<dbReference type="InterPro" id="IPR013325">
    <property type="entry name" value="RNA_pol_sigma_r2"/>
</dbReference>
<keyword evidence="2" id="KW-0805">Transcription regulation</keyword>
<dbReference type="InterPro" id="IPR036388">
    <property type="entry name" value="WH-like_DNA-bd_sf"/>
</dbReference>
<protein>
    <submittedName>
        <fullName evidence="7">RNA polymerase sigma-70 factor (ECF subfamily)</fullName>
    </submittedName>
</protein>
<dbReference type="GO" id="GO:0016987">
    <property type="term" value="F:sigma factor activity"/>
    <property type="evidence" value="ECO:0007669"/>
    <property type="project" value="UniProtKB-KW"/>
</dbReference>
<dbReference type="AlphaFoldDB" id="A0A327SNS1"/>
<evidence type="ECO:0000313" key="7">
    <source>
        <dbReference type="EMBL" id="RAJ29203.1"/>
    </source>
</evidence>
<gene>
    <name evidence="7" type="ORF">LY11_02907</name>
</gene>
<dbReference type="Gene3D" id="1.10.1740.10">
    <property type="match status" value="1"/>
</dbReference>
<evidence type="ECO:0000256" key="1">
    <source>
        <dbReference type="ARBA" id="ARBA00010641"/>
    </source>
</evidence>
<dbReference type="EMBL" id="QLLR01000014">
    <property type="protein sequence ID" value="RAJ29203.1"/>
    <property type="molecule type" value="Genomic_DNA"/>
</dbReference>
<evidence type="ECO:0000256" key="4">
    <source>
        <dbReference type="ARBA" id="ARBA00023125"/>
    </source>
</evidence>
<keyword evidence="3" id="KW-0731">Sigma factor</keyword>
<sequence>MNWFKNSSKSDPVEDAELLKRYLKTGDLSALGELFDGHSTMVYYVCLKYLQDSEKSKDAVMGIFEELIVKVKKQEIRQFASWLYVLSRNYCLMQLRSKKHVQYVDFESIVEFTPLMHQDEQENKEGKLTQLELCLEKLPEKQKRSVDLFFLREKCYKEIVDFTGYRLNDVKSYIQNGKRNLKICMDKNRGEE</sequence>
<reference evidence="7 8" key="1">
    <citation type="submission" date="2018-06" db="EMBL/GenBank/DDBJ databases">
        <title>Genomic Encyclopedia of Archaeal and Bacterial Type Strains, Phase II (KMG-II): from individual species to whole genera.</title>
        <authorList>
            <person name="Goeker M."/>
        </authorList>
    </citation>
    <scope>NUCLEOTIDE SEQUENCE [LARGE SCALE GENOMIC DNA]</scope>
    <source>
        <strain evidence="7 8">DSM 14825</strain>
    </source>
</reference>
<accession>A0A327SNS1</accession>
<dbReference type="RefSeq" id="WP_111634365.1">
    <property type="nucleotide sequence ID" value="NZ_QLLR01000014.1"/>
</dbReference>